<comment type="subcellular location">
    <subcellularLocation>
        <location evidence="1">Membrane</location>
        <topology evidence="1">Multi-pass membrane protein</topology>
    </subcellularLocation>
</comment>
<dbReference type="PANTHER" id="PTHR43731:SF14">
    <property type="entry name" value="PRESENILIN-ASSOCIATED RHOMBOID-LIKE PROTEIN, MITOCHONDRIAL"/>
    <property type="match status" value="1"/>
</dbReference>
<dbReference type="GO" id="GO:0004252">
    <property type="term" value="F:serine-type endopeptidase activity"/>
    <property type="evidence" value="ECO:0007669"/>
    <property type="project" value="InterPro"/>
</dbReference>
<keyword evidence="10" id="KW-1185">Reference proteome</keyword>
<protein>
    <submittedName>
        <fullName evidence="9">Membrane associated rhomboid family serine protease</fullName>
    </submittedName>
</protein>
<dbReference type="SUPFAM" id="SSF144091">
    <property type="entry name" value="Rhomboid-like"/>
    <property type="match status" value="1"/>
</dbReference>
<evidence type="ECO:0000256" key="4">
    <source>
        <dbReference type="ARBA" id="ARBA00022801"/>
    </source>
</evidence>
<keyword evidence="9" id="KW-0645">Protease</keyword>
<feature type="transmembrane region" description="Helical" evidence="7">
    <location>
        <begin position="203"/>
        <end position="222"/>
    </location>
</feature>
<feature type="transmembrane region" description="Helical" evidence="7">
    <location>
        <begin position="94"/>
        <end position="113"/>
    </location>
</feature>
<proteinExistence type="inferred from homology"/>
<dbReference type="GO" id="GO:0016020">
    <property type="term" value="C:membrane"/>
    <property type="evidence" value="ECO:0007669"/>
    <property type="project" value="UniProtKB-SubCell"/>
</dbReference>
<comment type="similarity">
    <text evidence="2">Belongs to the peptidase S54 family.</text>
</comment>
<evidence type="ECO:0000256" key="6">
    <source>
        <dbReference type="ARBA" id="ARBA00023136"/>
    </source>
</evidence>
<evidence type="ECO:0000256" key="1">
    <source>
        <dbReference type="ARBA" id="ARBA00004141"/>
    </source>
</evidence>
<gene>
    <name evidence="9" type="ORF">IQ13_2597</name>
</gene>
<comment type="caution">
    <text evidence="9">The sequence shown here is derived from an EMBL/GenBank/DDBJ whole genome shotgun (WGS) entry which is preliminary data.</text>
</comment>
<dbReference type="OrthoDB" id="9807874at2"/>
<evidence type="ECO:0000313" key="10">
    <source>
        <dbReference type="Proteomes" id="UP000316167"/>
    </source>
</evidence>
<evidence type="ECO:0000256" key="5">
    <source>
        <dbReference type="ARBA" id="ARBA00022989"/>
    </source>
</evidence>
<evidence type="ECO:0000259" key="8">
    <source>
        <dbReference type="Pfam" id="PF01694"/>
    </source>
</evidence>
<evidence type="ECO:0000256" key="7">
    <source>
        <dbReference type="SAM" id="Phobius"/>
    </source>
</evidence>
<dbReference type="EMBL" id="VLLE01000004">
    <property type="protein sequence ID" value="TWI81579.1"/>
    <property type="molecule type" value="Genomic_DNA"/>
</dbReference>
<name>A0A562SJZ9_9BACT</name>
<dbReference type="PANTHER" id="PTHR43731">
    <property type="entry name" value="RHOMBOID PROTEASE"/>
    <property type="match status" value="1"/>
</dbReference>
<dbReference type="Proteomes" id="UP000316167">
    <property type="component" value="Unassembled WGS sequence"/>
</dbReference>
<sequence length="231" mass="25913">MSYYNSGNNLQRASPIVFNLIIINALVFLAQTFLQQYDLTSLGALHYYQSSLFKPVQFVTSMFMHGGFSHILFNMFTLYIFGSMLERYWGSKRFLLFYLICGLGAAVAEQFMVPFSAEKFAQVISSTEGGDAAQLISIYKEQYSSLGASGAIMGLMAAFAYLFPNTEMMILFVPFPIKAKYIVPIYVLIDLFGGLNRTVGDNVAHFAHLGGALVGFLLVLFWNKSNRNTFY</sequence>
<dbReference type="InterPro" id="IPR035952">
    <property type="entry name" value="Rhomboid-like_sf"/>
</dbReference>
<reference evidence="9 10" key="1">
    <citation type="journal article" date="2015" name="Stand. Genomic Sci.">
        <title>Genomic Encyclopedia of Bacterial and Archaeal Type Strains, Phase III: the genomes of soil and plant-associated and newly described type strains.</title>
        <authorList>
            <person name="Whitman W.B."/>
            <person name="Woyke T."/>
            <person name="Klenk H.P."/>
            <person name="Zhou Y."/>
            <person name="Lilburn T.G."/>
            <person name="Beck B.J."/>
            <person name="De Vos P."/>
            <person name="Vandamme P."/>
            <person name="Eisen J.A."/>
            <person name="Garrity G."/>
            <person name="Hugenholtz P."/>
            <person name="Kyrpides N.C."/>
        </authorList>
    </citation>
    <scope>NUCLEOTIDE SEQUENCE [LARGE SCALE GENOMIC DNA]</scope>
    <source>
        <strain evidence="9 10">CGMCC 1.7271</strain>
    </source>
</reference>
<feature type="transmembrane region" description="Helical" evidence="7">
    <location>
        <begin position="143"/>
        <end position="163"/>
    </location>
</feature>
<dbReference type="RefSeq" id="WP_144886767.1">
    <property type="nucleotide sequence ID" value="NZ_VLLE01000004.1"/>
</dbReference>
<evidence type="ECO:0000313" key="9">
    <source>
        <dbReference type="EMBL" id="TWI81579.1"/>
    </source>
</evidence>
<evidence type="ECO:0000256" key="2">
    <source>
        <dbReference type="ARBA" id="ARBA00009045"/>
    </source>
</evidence>
<feature type="transmembrane region" description="Helical" evidence="7">
    <location>
        <begin position="62"/>
        <end position="82"/>
    </location>
</feature>
<dbReference type="InterPro" id="IPR022764">
    <property type="entry name" value="Peptidase_S54_rhomboid_dom"/>
</dbReference>
<dbReference type="SMART" id="SM01160">
    <property type="entry name" value="DUF1751"/>
    <property type="match status" value="1"/>
</dbReference>
<feature type="domain" description="Peptidase S54 rhomboid" evidence="8">
    <location>
        <begin position="56"/>
        <end position="220"/>
    </location>
</feature>
<dbReference type="GO" id="GO:0006508">
    <property type="term" value="P:proteolysis"/>
    <property type="evidence" value="ECO:0007669"/>
    <property type="project" value="UniProtKB-KW"/>
</dbReference>
<dbReference type="InterPro" id="IPR050925">
    <property type="entry name" value="Rhomboid_protease_S54"/>
</dbReference>
<organism evidence="9 10">
    <name type="scientific">Lacibacter cauensis</name>
    <dbReference type="NCBI Taxonomy" id="510947"/>
    <lineage>
        <taxon>Bacteria</taxon>
        <taxon>Pseudomonadati</taxon>
        <taxon>Bacteroidota</taxon>
        <taxon>Chitinophagia</taxon>
        <taxon>Chitinophagales</taxon>
        <taxon>Chitinophagaceae</taxon>
        <taxon>Lacibacter</taxon>
    </lineage>
</organism>
<dbReference type="Pfam" id="PF01694">
    <property type="entry name" value="Rhomboid"/>
    <property type="match status" value="1"/>
</dbReference>
<dbReference type="AlphaFoldDB" id="A0A562SJZ9"/>
<feature type="transmembrane region" description="Helical" evidence="7">
    <location>
        <begin position="16"/>
        <end position="34"/>
    </location>
</feature>
<keyword evidence="3 7" id="KW-0812">Transmembrane</keyword>
<keyword evidence="6 7" id="KW-0472">Membrane</keyword>
<feature type="transmembrane region" description="Helical" evidence="7">
    <location>
        <begin position="170"/>
        <end position="191"/>
    </location>
</feature>
<keyword evidence="5 7" id="KW-1133">Transmembrane helix</keyword>
<evidence type="ECO:0000256" key="3">
    <source>
        <dbReference type="ARBA" id="ARBA00022692"/>
    </source>
</evidence>
<keyword evidence="4" id="KW-0378">Hydrolase</keyword>
<dbReference type="Gene3D" id="1.20.1540.10">
    <property type="entry name" value="Rhomboid-like"/>
    <property type="match status" value="1"/>
</dbReference>
<accession>A0A562SJZ9</accession>